<dbReference type="PROSITE" id="PS50943">
    <property type="entry name" value="HTH_CROC1"/>
    <property type="match status" value="1"/>
</dbReference>
<protein>
    <submittedName>
        <fullName evidence="2">XRE family transcriptional regulator</fullName>
    </submittedName>
</protein>
<gene>
    <name evidence="2" type="ORF">EEL30_13145</name>
</gene>
<dbReference type="CDD" id="cd00093">
    <property type="entry name" value="HTH_XRE"/>
    <property type="match status" value="1"/>
</dbReference>
<evidence type="ECO:0000313" key="2">
    <source>
        <dbReference type="EMBL" id="QDX95760.1"/>
    </source>
</evidence>
<dbReference type="SUPFAM" id="SSF47413">
    <property type="entry name" value="lambda repressor-like DNA-binding domains"/>
    <property type="match status" value="1"/>
</dbReference>
<reference evidence="2 3" key="1">
    <citation type="submission" date="2018-11" db="EMBL/GenBank/DDBJ databases">
        <title>Phylogenetic determinants of toxin gene distribution in genomes of Brevibacillus laterosporus.</title>
        <authorList>
            <person name="Glare T.R."/>
            <person name="Durrant A."/>
            <person name="Berry C."/>
            <person name="Palma L."/>
            <person name="Ormskirk M."/>
            <person name="Cox M.O."/>
        </authorList>
    </citation>
    <scope>NUCLEOTIDE SEQUENCE [LARGE SCALE GENOMIC DNA]</scope>
    <source>
        <strain evidence="2 3">1821L</strain>
    </source>
</reference>
<sequence length="90" mass="10374">MLPHEAGRREPDNETLHKLADFFNVSIDYLLGRSEDTSNRVLIDPFISVLNDPTLSEEDKDIIDRIRSLPPSKKHLVKELLKAFESETKK</sequence>
<dbReference type="AlphaFoldDB" id="A0A518VFK8"/>
<dbReference type="Proteomes" id="UP000319432">
    <property type="component" value="Chromosome"/>
</dbReference>
<dbReference type="InterPro" id="IPR010982">
    <property type="entry name" value="Lambda_DNA-bd_dom_sf"/>
</dbReference>
<proteinExistence type="predicted"/>
<dbReference type="InterPro" id="IPR001387">
    <property type="entry name" value="Cro/C1-type_HTH"/>
</dbReference>
<dbReference type="EMBL" id="CP033464">
    <property type="protein sequence ID" value="QDX95760.1"/>
    <property type="molecule type" value="Genomic_DNA"/>
</dbReference>
<evidence type="ECO:0000313" key="3">
    <source>
        <dbReference type="Proteomes" id="UP000319432"/>
    </source>
</evidence>
<organism evidence="2 3">
    <name type="scientific">Brevibacillus laterosporus</name>
    <name type="common">Bacillus laterosporus</name>
    <dbReference type="NCBI Taxonomy" id="1465"/>
    <lineage>
        <taxon>Bacteria</taxon>
        <taxon>Bacillati</taxon>
        <taxon>Bacillota</taxon>
        <taxon>Bacilli</taxon>
        <taxon>Bacillales</taxon>
        <taxon>Paenibacillaceae</taxon>
        <taxon>Brevibacillus</taxon>
    </lineage>
</organism>
<keyword evidence="3" id="KW-1185">Reference proteome</keyword>
<evidence type="ECO:0000259" key="1">
    <source>
        <dbReference type="PROSITE" id="PS50943"/>
    </source>
</evidence>
<dbReference type="Pfam" id="PF01381">
    <property type="entry name" value="HTH_3"/>
    <property type="match status" value="1"/>
</dbReference>
<dbReference type="OrthoDB" id="2365258at2"/>
<dbReference type="GO" id="GO:0003677">
    <property type="term" value="F:DNA binding"/>
    <property type="evidence" value="ECO:0007669"/>
    <property type="project" value="InterPro"/>
</dbReference>
<dbReference type="Gene3D" id="1.10.260.40">
    <property type="entry name" value="lambda repressor-like DNA-binding domains"/>
    <property type="match status" value="1"/>
</dbReference>
<name>A0A518VFK8_BRELA</name>
<feature type="domain" description="HTH cro/C1-type" evidence="1">
    <location>
        <begin position="5"/>
        <end position="30"/>
    </location>
</feature>
<accession>A0A518VFK8</accession>